<comment type="caution">
    <text evidence="2">The sequence shown here is derived from an EMBL/GenBank/DDBJ whole genome shotgun (WGS) entry which is preliminary data.</text>
</comment>
<evidence type="ECO:0000259" key="1">
    <source>
        <dbReference type="Pfam" id="PF14905"/>
    </source>
</evidence>
<gene>
    <name evidence="2" type="ORF">ACFS6I_13075</name>
</gene>
<keyword evidence="3" id="KW-1185">Reference proteome</keyword>
<dbReference type="InterPro" id="IPR041700">
    <property type="entry name" value="OMP_b-brl_3"/>
</dbReference>
<dbReference type="EMBL" id="JBHUPE010000005">
    <property type="protein sequence ID" value="MFD2904865.1"/>
    <property type="molecule type" value="Genomic_DNA"/>
</dbReference>
<dbReference type="Pfam" id="PF14905">
    <property type="entry name" value="OMP_b-brl_3"/>
    <property type="match status" value="1"/>
</dbReference>
<organism evidence="2 3">
    <name type="scientific">Sphingobacterium anhuiense</name>
    <dbReference type="NCBI Taxonomy" id="493780"/>
    <lineage>
        <taxon>Bacteria</taxon>
        <taxon>Pseudomonadati</taxon>
        <taxon>Bacteroidota</taxon>
        <taxon>Sphingobacteriia</taxon>
        <taxon>Sphingobacteriales</taxon>
        <taxon>Sphingobacteriaceae</taxon>
        <taxon>Sphingobacterium</taxon>
    </lineage>
</organism>
<dbReference type="Proteomes" id="UP001597509">
    <property type="component" value="Unassembled WGS sequence"/>
</dbReference>
<dbReference type="RefSeq" id="WP_380921193.1">
    <property type="nucleotide sequence ID" value="NZ_JBHUPE010000005.1"/>
</dbReference>
<feature type="domain" description="Outer membrane protein beta-barrel" evidence="1">
    <location>
        <begin position="408"/>
        <end position="761"/>
    </location>
</feature>
<dbReference type="Pfam" id="PF13620">
    <property type="entry name" value="CarboxypepD_reg"/>
    <property type="match status" value="1"/>
</dbReference>
<protein>
    <submittedName>
        <fullName evidence="2">Outer membrane beta-barrel protein</fullName>
    </submittedName>
</protein>
<accession>A0ABW5YXL4</accession>
<dbReference type="SUPFAM" id="SSF49464">
    <property type="entry name" value="Carboxypeptidase regulatory domain-like"/>
    <property type="match status" value="1"/>
</dbReference>
<dbReference type="InterPro" id="IPR008969">
    <property type="entry name" value="CarboxyPept-like_regulatory"/>
</dbReference>
<proteinExistence type="predicted"/>
<dbReference type="SUPFAM" id="SSF56935">
    <property type="entry name" value="Porins"/>
    <property type="match status" value="1"/>
</dbReference>
<evidence type="ECO:0000313" key="2">
    <source>
        <dbReference type="EMBL" id="MFD2904865.1"/>
    </source>
</evidence>
<reference evidence="3" key="1">
    <citation type="journal article" date="2019" name="Int. J. Syst. Evol. Microbiol.">
        <title>The Global Catalogue of Microorganisms (GCM) 10K type strain sequencing project: providing services to taxonomists for standard genome sequencing and annotation.</title>
        <authorList>
            <consortium name="The Broad Institute Genomics Platform"/>
            <consortium name="The Broad Institute Genome Sequencing Center for Infectious Disease"/>
            <person name="Wu L."/>
            <person name="Ma J."/>
        </authorList>
    </citation>
    <scope>NUCLEOTIDE SEQUENCE [LARGE SCALE GENOMIC DNA]</scope>
    <source>
        <strain evidence="3">KCTC 22209</strain>
    </source>
</reference>
<dbReference type="Gene3D" id="2.60.40.1120">
    <property type="entry name" value="Carboxypeptidase-like, regulatory domain"/>
    <property type="match status" value="1"/>
</dbReference>
<evidence type="ECO:0000313" key="3">
    <source>
        <dbReference type="Proteomes" id="UP001597509"/>
    </source>
</evidence>
<name>A0ABW5YXL4_9SPHI</name>
<sequence>MNRYLLFCFILFQVYFFSYSFAQDFELRGRVLDSLQRGIAGVSVRVYTDNDSLSSGTDKNGNFSFRSLQRGNLSLILSSLGYETYKKKLNYIGEDVIYELPAIVLRIQSQRLQEVAIKVPSPIRISTDTIEFTASAYQVGEHDRLEDLLRQLPGLQIDATGNVTAMGESMYKLRVNGKDFFTNNLKDFLKQLPAGIVAKLQVIDDYGDQANFTGIKVGKTQKMLNLVIKDGQSKGVFGSNEVSASTQGLWSVGLQGNVWLDVHQLSAYANQNNNRTAEGRQRSTNAGTNYRYSSDQINYYGNYGYNALKSTGESETYVESVTSQGTLFNRMQQSNSNDNQGHQIQLNLQSRRKKDFLSLQVSGQKNTGSSENHNISKQTGVIVQDLDHTIQSDSKNNTGNIALSWSRNMSKLGRSLSANLSGSAQGVTAESHIQDQLRFYDQHIGSFLKDSINMRLLQEKKELTNLGFTAKYVEPLNDHATETTKRSIDLGYSLSLRNDQQHRETHVKQEDLLMRIDSLSNNYNSLFNTQQLDMSYRVASPKLQYSLGLSLQPALMRMDERVQHKKVDYPMFSILPIASMRYSPSLKNSIQINYTGTVTAPASDQLMPIRDMRNLQQITVGNPDLKPSKNHGLSVNLAQLEPAKGKTYNLSFNGSLLQDQVTTNILLLPDTLGTLRQEIHYVNVDGSYNLGVNYDMTLPFAKFYQFRWATQMSTNHTVNYLDGIKGANKTLYFSQHLSLSCNKEKLRSTLNFNYYATKSTAGVNSVLQNRIATWEISGHARWTIFPWLIAGGDGSYRINSGYSIPIKNPILVNAFMELYLTKRKELSVQVQVYDLLDQQQAVALMVSSNAVTQRSFNRIGRYALLTVKYNLSRFGGT</sequence>